<proteinExistence type="predicted"/>
<name>A0A6A5G432_CAERE</name>
<dbReference type="RefSeq" id="XP_053580261.1">
    <property type="nucleotide sequence ID" value="XM_053736695.1"/>
</dbReference>
<evidence type="ECO:0000256" key="1">
    <source>
        <dbReference type="SAM" id="MobiDB-lite"/>
    </source>
</evidence>
<accession>A0A6A5G432</accession>
<protein>
    <submittedName>
        <fullName evidence="2">Uncharacterized protein</fullName>
    </submittedName>
</protein>
<dbReference type="Proteomes" id="UP000483820">
    <property type="component" value="Chromosome X"/>
</dbReference>
<feature type="compositionally biased region" description="Basic and acidic residues" evidence="1">
    <location>
        <begin position="1"/>
        <end position="10"/>
    </location>
</feature>
<dbReference type="GeneID" id="78778047"/>
<sequence length="194" mass="21350">MPKDATESLIDHSGYTKPEGKPVMQRASKREIPTKSEISSEASGSQEEDPPISRSSLNAPSVRHLSPGDPNNEPSASKKSRVELEVAQKLLPIHDSAYHSNEQQPPNCLPANPHNPVTSNSEIFPKPANGYNWEMSHIQKHHVNTHENLTEKCILPDHPDLLSPTPIEKIKGMATKTIQFATGSIIVTDNCLEE</sequence>
<feature type="region of interest" description="Disordered" evidence="1">
    <location>
        <begin position="98"/>
        <end position="123"/>
    </location>
</feature>
<reference evidence="2 3" key="1">
    <citation type="submission" date="2019-12" db="EMBL/GenBank/DDBJ databases">
        <title>Chromosome-level assembly of the Caenorhabditis remanei genome.</title>
        <authorList>
            <person name="Teterina A.A."/>
            <person name="Willis J.H."/>
            <person name="Phillips P.C."/>
        </authorList>
    </citation>
    <scope>NUCLEOTIDE SEQUENCE [LARGE SCALE GENOMIC DNA]</scope>
    <source>
        <strain evidence="2 3">PX506</strain>
        <tissue evidence="2">Whole organism</tissue>
    </source>
</reference>
<dbReference type="KEGG" id="crq:GCK72_026158"/>
<dbReference type="AlphaFoldDB" id="A0A6A5G432"/>
<feature type="region of interest" description="Disordered" evidence="1">
    <location>
        <begin position="1"/>
        <end position="80"/>
    </location>
</feature>
<gene>
    <name evidence="2" type="ORF">GCK72_026158</name>
</gene>
<dbReference type="EMBL" id="WUAV01000006">
    <property type="protein sequence ID" value="KAF1749690.1"/>
    <property type="molecule type" value="Genomic_DNA"/>
</dbReference>
<comment type="caution">
    <text evidence="2">The sequence shown here is derived from an EMBL/GenBank/DDBJ whole genome shotgun (WGS) entry which is preliminary data.</text>
</comment>
<evidence type="ECO:0000313" key="3">
    <source>
        <dbReference type="Proteomes" id="UP000483820"/>
    </source>
</evidence>
<organism evidence="2 3">
    <name type="scientific">Caenorhabditis remanei</name>
    <name type="common">Caenorhabditis vulgaris</name>
    <dbReference type="NCBI Taxonomy" id="31234"/>
    <lineage>
        <taxon>Eukaryota</taxon>
        <taxon>Metazoa</taxon>
        <taxon>Ecdysozoa</taxon>
        <taxon>Nematoda</taxon>
        <taxon>Chromadorea</taxon>
        <taxon>Rhabditida</taxon>
        <taxon>Rhabditina</taxon>
        <taxon>Rhabditomorpha</taxon>
        <taxon>Rhabditoidea</taxon>
        <taxon>Rhabditidae</taxon>
        <taxon>Peloderinae</taxon>
        <taxon>Caenorhabditis</taxon>
    </lineage>
</organism>
<dbReference type="CTD" id="78778047"/>
<evidence type="ECO:0000313" key="2">
    <source>
        <dbReference type="EMBL" id="KAF1749690.1"/>
    </source>
</evidence>
<feature type="compositionally biased region" description="Polar residues" evidence="1">
    <location>
        <begin position="36"/>
        <end position="45"/>
    </location>
</feature>